<reference evidence="2 3" key="1">
    <citation type="submission" date="2020-08" db="EMBL/GenBank/DDBJ databases">
        <title>A Genomic Blueprint of the Chicken Gut Microbiome.</title>
        <authorList>
            <person name="Gilroy R."/>
            <person name="Ravi A."/>
            <person name="Getino M."/>
            <person name="Pursley I."/>
            <person name="Horton D.L."/>
            <person name="Alikhan N.-F."/>
            <person name="Baker D."/>
            <person name="Gharbi K."/>
            <person name="Hall N."/>
            <person name="Watson M."/>
            <person name="Adriaenssens E.M."/>
            <person name="Foster-Nyarko E."/>
            <person name="Jarju S."/>
            <person name="Secka A."/>
            <person name="Antonio M."/>
            <person name="Oren A."/>
            <person name="Chaudhuri R."/>
            <person name="La Ragione R.M."/>
            <person name="Hildebrand F."/>
            <person name="Pallen M.J."/>
        </authorList>
    </citation>
    <scope>NUCLEOTIDE SEQUENCE [LARGE SCALE GENOMIC DNA]</scope>
    <source>
        <strain evidence="2 3">Sa3CUA2</strain>
    </source>
</reference>
<organism evidence="2 3">
    <name type="scientific">Cellulomonas avistercoris</name>
    <dbReference type="NCBI Taxonomy" id="2762242"/>
    <lineage>
        <taxon>Bacteria</taxon>
        <taxon>Bacillati</taxon>
        <taxon>Actinomycetota</taxon>
        <taxon>Actinomycetes</taxon>
        <taxon>Micrococcales</taxon>
        <taxon>Cellulomonadaceae</taxon>
        <taxon>Cellulomonas</taxon>
    </lineage>
</organism>
<keyword evidence="2" id="KW-0560">Oxidoreductase</keyword>
<dbReference type="PANTHER" id="PTHR43543:SF1">
    <property type="entry name" value="MALONIC SEMIALDEHYDE REDUCTASE RUTE-RELATED"/>
    <property type="match status" value="1"/>
</dbReference>
<feature type="domain" description="Nitroreductase" evidence="1">
    <location>
        <begin position="30"/>
        <end position="187"/>
    </location>
</feature>
<dbReference type="InterPro" id="IPR029479">
    <property type="entry name" value="Nitroreductase"/>
</dbReference>
<sequence>MISSDPIHGSATLLREGDSPLPDIVFEGGRTVGRFVDDGVPDDLLRSVYDTVRWGPTAMNSTPLRLLVVRSRESRERLATHMAEHNRERVLAAPVTLVVAADVDFHLHLPTLVPHAPTSGDRFADVPDLRERMARENAWLQTGYLVVGLRAAGLGVGPMTGLDAAGVDADLFAGTSWRTLSVLNVGWPDGEGTDRPRAPRLAWDDVARVV</sequence>
<dbReference type="GO" id="GO:0035527">
    <property type="term" value="F:3-hydroxypropionate dehydrogenase (NADP+) activity"/>
    <property type="evidence" value="ECO:0007669"/>
    <property type="project" value="UniProtKB-EC"/>
</dbReference>
<dbReference type="EMBL" id="JACSQV010000006">
    <property type="protein sequence ID" value="MBD7918361.1"/>
    <property type="molecule type" value="Genomic_DNA"/>
</dbReference>
<dbReference type="PANTHER" id="PTHR43543">
    <property type="entry name" value="MALONIC SEMIALDEHYDE REDUCTASE RUTE-RELATED"/>
    <property type="match status" value="1"/>
</dbReference>
<evidence type="ECO:0000313" key="2">
    <source>
        <dbReference type="EMBL" id="MBD7918361.1"/>
    </source>
</evidence>
<protein>
    <submittedName>
        <fullName evidence="2">Malonic semialdehyde reductase</fullName>
        <ecNumber evidence="2">1.1.1.298</ecNumber>
    </submittedName>
</protein>
<dbReference type="Pfam" id="PF00881">
    <property type="entry name" value="Nitroreductase"/>
    <property type="match status" value="1"/>
</dbReference>
<dbReference type="SUPFAM" id="SSF55469">
    <property type="entry name" value="FMN-dependent nitroreductase-like"/>
    <property type="match status" value="1"/>
</dbReference>
<accession>A0ABR8QDA2</accession>
<dbReference type="Gene3D" id="3.40.109.10">
    <property type="entry name" value="NADH Oxidase"/>
    <property type="match status" value="1"/>
</dbReference>
<keyword evidence="3" id="KW-1185">Reference proteome</keyword>
<dbReference type="NCBIfam" id="NF003768">
    <property type="entry name" value="PRK05365.1"/>
    <property type="match status" value="1"/>
</dbReference>
<gene>
    <name evidence="2" type="ORF">H9657_08740</name>
</gene>
<dbReference type="InterPro" id="IPR000415">
    <property type="entry name" value="Nitroreductase-like"/>
</dbReference>
<proteinExistence type="predicted"/>
<dbReference type="Proteomes" id="UP000604241">
    <property type="component" value="Unassembled WGS sequence"/>
</dbReference>
<evidence type="ECO:0000313" key="3">
    <source>
        <dbReference type="Proteomes" id="UP000604241"/>
    </source>
</evidence>
<dbReference type="InterPro" id="IPR050461">
    <property type="entry name" value="Nitroreductase_HadB/RutE"/>
</dbReference>
<name>A0ABR8QDA2_9CELL</name>
<evidence type="ECO:0000259" key="1">
    <source>
        <dbReference type="Pfam" id="PF00881"/>
    </source>
</evidence>
<comment type="caution">
    <text evidence="2">The sequence shown here is derived from an EMBL/GenBank/DDBJ whole genome shotgun (WGS) entry which is preliminary data.</text>
</comment>
<dbReference type="EC" id="1.1.1.298" evidence="2"/>